<dbReference type="EMBL" id="FOPU01000003">
    <property type="protein sequence ID" value="SFH22128.1"/>
    <property type="molecule type" value="Genomic_DNA"/>
</dbReference>
<dbReference type="AlphaFoldDB" id="A0A1I2Y8P7"/>
<dbReference type="Gene3D" id="3.30.70.100">
    <property type="match status" value="1"/>
</dbReference>
<dbReference type="InterPro" id="IPR016181">
    <property type="entry name" value="Acyl_CoA_acyltransferase"/>
</dbReference>
<dbReference type="PANTHER" id="PTHR43877">
    <property type="entry name" value="AMINOALKYLPHOSPHONATE N-ACETYLTRANSFERASE-RELATED-RELATED"/>
    <property type="match status" value="1"/>
</dbReference>
<evidence type="ECO:0000256" key="2">
    <source>
        <dbReference type="ARBA" id="ARBA00023315"/>
    </source>
</evidence>
<dbReference type="GO" id="GO:0016747">
    <property type="term" value="F:acyltransferase activity, transferring groups other than amino-acyl groups"/>
    <property type="evidence" value="ECO:0007669"/>
    <property type="project" value="InterPro"/>
</dbReference>
<dbReference type="SUPFAM" id="SSF54909">
    <property type="entry name" value="Dimeric alpha+beta barrel"/>
    <property type="match status" value="1"/>
</dbReference>
<dbReference type="PROSITE" id="PS51186">
    <property type="entry name" value="GNAT"/>
    <property type="match status" value="1"/>
</dbReference>
<keyword evidence="1 5" id="KW-0808">Transferase</keyword>
<protein>
    <submittedName>
        <fullName evidence="5">Putative acetyltransferase</fullName>
    </submittedName>
</protein>
<feature type="region of interest" description="Disordered" evidence="3">
    <location>
        <begin position="1"/>
        <end position="21"/>
    </location>
</feature>
<feature type="domain" description="N-acetyltransferase" evidence="4">
    <location>
        <begin position="119"/>
        <end position="257"/>
    </location>
</feature>
<keyword evidence="2" id="KW-0012">Acyltransferase</keyword>
<evidence type="ECO:0000313" key="5">
    <source>
        <dbReference type="EMBL" id="SFH22128.1"/>
    </source>
</evidence>
<dbReference type="SUPFAM" id="SSF55729">
    <property type="entry name" value="Acyl-CoA N-acyltransferases (Nat)"/>
    <property type="match status" value="1"/>
</dbReference>
<dbReference type="InterPro" id="IPR007138">
    <property type="entry name" value="ABM_dom"/>
</dbReference>
<organism evidence="5 6">
    <name type="scientific">Paracoccus aminovorans</name>
    <dbReference type="NCBI Taxonomy" id="34004"/>
    <lineage>
        <taxon>Bacteria</taxon>
        <taxon>Pseudomonadati</taxon>
        <taxon>Pseudomonadota</taxon>
        <taxon>Alphaproteobacteria</taxon>
        <taxon>Rhodobacterales</taxon>
        <taxon>Paracoccaceae</taxon>
        <taxon>Paracoccus</taxon>
    </lineage>
</organism>
<evidence type="ECO:0000256" key="1">
    <source>
        <dbReference type="ARBA" id="ARBA00022679"/>
    </source>
</evidence>
<dbReference type="Pfam" id="PF00583">
    <property type="entry name" value="Acetyltransf_1"/>
    <property type="match status" value="1"/>
</dbReference>
<evidence type="ECO:0000256" key="3">
    <source>
        <dbReference type="SAM" id="MobiDB-lite"/>
    </source>
</evidence>
<dbReference type="Gene3D" id="3.40.630.30">
    <property type="match status" value="1"/>
</dbReference>
<dbReference type="InterPro" id="IPR000182">
    <property type="entry name" value="GNAT_dom"/>
</dbReference>
<dbReference type="Pfam" id="PF03992">
    <property type="entry name" value="ABM"/>
    <property type="match status" value="1"/>
</dbReference>
<dbReference type="Proteomes" id="UP000183635">
    <property type="component" value="Unassembled WGS sequence"/>
</dbReference>
<sequence>MTCACGHNHNHSPPPAPAGRTIPLERPLVSLTGRLICADTAQMLLALELLSDHVELSRAEPGNLRFDLAQAEDPLVWELAELYADEAAFQAHRARLRESRWGRESHGIARDFTRTEPLPRLRPEAAHDQAAIAALLTRSFGGEDEADLVAALRAAGDLALSLVAEAEGTIIGHVALSPLDAARPAFALAPLAVHPALHGRGIGEALVQAALEACRDHSIVVLGDPNYYARFGFAPAELDSPYAGPHLMALGPQLPAGSRIAHAPAFGAL</sequence>
<accession>A0A1I2Y8P7</accession>
<dbReference type="InterPro" id="IPR050832">
    <property type="entry name" value="Bact_Acetyltransf"/>
</dbReference>
<dbReference type="CDD" id="cd04301">
    <property type="entry name" value="NAT_SF"/>
    <property type="match status" value="1"/>
</dbReference>
<gene>
    <name evidence="5" type="ORF">SAMN04488021_103128</name>
</gene>
<evidence type="ECO:0000259" key="4">
    <source>
        <dbReference type="PROSITE" id="PS51186"/>
    </source>
</evidence>
<dbReference type="OrthoDB" id="9797178at2"/>
<evidence type="ECO:0000313" key="6">
    <source>
        <dbReference type="Proteomes" id="UP000183635"/>
    </source>
</evidence>
<keyword evidence="6" id="KW-1185">Reference proteome</keyword>
<reference evidence="5 6" key="1">
    <citation type="submission" date="2016-10" db="EMBL/GenBank/DDBJ databases">
        <authorList>
            <person name="de Groot N.N."/>
        </authorList>
    </citation>
    <scope>NUCLEOTIDE SEQUENCE [LARGE SCALE GENOMIC DNA]</scope>
    <source>
        <strain evidence="5 6">DSM 8537</strain>
    </source>
</reference>
<name>A0A1I2Y8P7_9RHOB</name>
<proteinExistence type="predicted"/>
<dbReference type="InterPro" id="IPR011008">
    <property type="entry name" value="Dimeric_a/b-barrel"/>
</dbReference>